<dbReference type="AlphaFoldDB" id="A0A3P3YHC1"/>
<sequence length="168" mass="18483">MASSIVNRVPDGTPVWTPYGFGQEDTEHRGAHSVCVRLPWGVAYLQPRDRRRSIGCTISVYTNVKELKSWTIDIPVETPIDDIKHDIGSHAFVKRDGASVRIAHRGVELGDGRLCDANIGSQRLPLQLFCVTENGSPRSGRSLLRDIRNFLAHATTTTSSSSQTNSTP</sequence>
<accession>A0A3P3YHC1</accession>
<reference evidence="1 2" key="1">
    <citation type="submission" date="2018-03" db="EMBL/GenBank/DDBJ databases">
        <authorList>
            <person name="Fogelqvist J."/>
        </authorList>
    </citation>
    <scope>NUCLEOTIDE SEQUENCE [LARGE SCALE GENOMIC DNA]</scope>
</reference>
<organism evidence="1 2">
    <name type="scientific">Plasmodiophora brassicae</name>
    <name type="common">Clubroot disease agent</name>
    <dbReference type="NCBI Taxonomy" id="37360"/>
    <lineage>
        <taxon>Eukaryota</taxon>
        <taxon>Sar</taxon>
        <taxon>Rhizaria</taxon>
        <taxon>Endomyxa</taxon>
        <taxon>Phytomyxea</taxon>
        <taxon>Plasmodiophorida</taxon>
        <taxon>Plasmodiophoridae</taxon>
        <taxon>Plasmodiophora</taxon>
    </lineage>
</organism>
<gene>
    <name evidence="1" type="ORF">PLBR_LOCUS6802</name>
</gene>
<name>A0A3P3YHC1_PLABS</name>
<proteinExistence type="predicted"/>
<evidence type="ECO:0000313" key="2">
    <source>
        <dbReference type="Proteomes" id="UP000290189"/>
    </source>
</evidence>
<keyword evidence="1" id="KW-0496">Mitochondrion</keyword>
<dbReference type="Proteomes" id="UP000290189">
    <property type="component" value="Unassembled WGS sequence"/>
</dbReference>
<dbReference type="EMBL" id="OVEO01000012">
    <property type="protein sequence ID" value="SPQ99587.1"/>
    <property type="molecule type" value="Genomic_DNA"/>
</dbReference>
<geneLocation type="mitochondrion" evidence="1"/>
<protein>
    <submittedName>
        <fullName evidence="1">Uncharacterized protein</fullName>
    </submittedName>
</protein>
<evidence type="ECO:0000313" key="1">
    <source>
        <dbReference type="EMBL" id="SPQ99587.1"/>
    </source>
</evidence>